<dbReference type="Proteomes" id="UP000765509">
    <property type="component" value="Unassembled WGS sequence"/>
</dbReference>
<evidence type="ECO:0000313" key="2">
    <source>
        <dbReference type="Proteomes" id="UP000765509"/>
    </source>
</evidence>
<dbReference type="AlphaFoldDB" id="A0A9Q3CUC6"/>
<evidence type="ECO:0000313" key="1">
    <source>
        <dbReference type="EMBL" id="MBW0490012.1"/>
    </source>
</evidence>
<gene>
    <name evidence="1" type="ORF">O181_029727</name>
</gene>
<proteinExistence type="predicted"/>
<reference evidence="1" key="1">
    <citation type="submission" date="2021-03" db="EMBL/GenBank/DDBJ databases">
        <title>Draft genome sequence of rust myrtle Austropuccinia psidii MF-1, a brazilian biotype.</title>
        <authorList>
            <person name="Quecine M.C."/>
            <person name="Pachon D.M.R."/>
            <person name="Bonatelli M.L."/>
            <person name="Correr F.H."/>
            <person name="Franceschini L.M."/>
            <person name="Leite T.F."/>
            <person name="Margarido G.R.A."/>
            <person name="Almeida C.A."/>
            <person name="Ferrarezi J.A."/>
            <person name="Labate C.A."/>
        </authorList>
    </citation>
    <scope>NUCLEOTIDE SEQUENCE</scope>
    <source>
        <strain evidence="1">MF-1</strain>
    </source>
</reference>
<sequence>MPDLGMIPHLFITGFMLSISVQLHWEKLNSKNLLGHHNSFHLLPTKVTEDDSTSREPSLSLFLEPPNQEPYTISTCVHEENINDAQEKTLASPLEFHDLSHQLNADLSGSQGNNDLLRQTASAGLADPLLGVQTSEDQANFLVKETSLALPEEKRVSVRKRKASQISSEVINKPEPSRGNVITAHDSGESSDVVFQCKKTRREIKDHDEILADKELGSLGIRNELGAFWNELRPRLPAAIRKRRSALTLVKSSVKRSLLNIRNLVQAFELNWFENEEKLQLGQKEAFGLIKDFWHMAFPNGSSNEIENSSNELFTLCSDELLYIRNFFSYWPESPKQYWPAMGWLLTQVWLKVGMKPYSKDMEKWFDNSGWLTRRSKWKANQNSNKCQLGTASSVTTTLKLMNV</sequence>
<protein>
    <submittedName>
        <fullName evidence="1">Uncharacterized protein</fullName>
    </submittedName>
</protein>
<accession>A0A9Q3CUC6</accession>
<organism evidence="1 2">
    <name type="scientific">Austropuccinia psidii MF-1</name>
    <dbReference type="NCBI Taxonomy" id="1389203"/>
    <lineage>
        <taxon>Eukaryota</taxon>
        <taxon>Fungi</taxon>
        <taxon>Dikarya</taxon>
        <taxon>Basidiomycota</taxon>
        <taxon>Pucciniomycotina</taxon>
        <taxon>Pucciniomycetes</taxon>
        <taxon>Pucciniales</taxon>
        <taxon>Sphaerophragmiaceae</taxon>
        <taxon>Austropuccinia</taxon>
    </lineage>
</organism>
<comment type="caution">
    <text evidence="1">The sequence shown here is derived from an EMBL/GenBank/DDBJ whole genome shotgun (WGS) entry which is preliminary data.</text>
</comment>
<keyword evidence="2" id="KW-1185">Reference proteome</keyword>
<name>A0A9Q3CUC6_9BASI</name>
<dbReference type="EMBL" id="AVOT02010365">
    <property type="protein sequence ID" value="MBW0490012.1"/>
    <property type="molecule type" value="Genomic_DNA"/>
</dbReference>